<evidence type="ECO:0000313" key="3">
    <source>
        <dbReference type="Proteomes" id="UP000482800"/>
    </source>
</evidence>
<feature type="compositionally biased region" description="Basic residues" evidence="1">
    <location>
        <begin position="1"/>
        <end position="14"/>
    </location>
</feature>
<dbReference type="EMBL" id="BLPF01000003">
    <property type="protein sequence ID" value="GFJ84582.1"/>
    <property type="molecule type" value="Genomic_DNA"/>
</dbReference>
<feature type="region of interest" description="Disordered" evidence="1">
    <location>
        <begin position="1"/>
        <end position="29"/>
    </location>
</feature>
<gene>
    <name evidence="2" type="ORF">Phou_087620</name>
</gene>
<sequence>MWRRMVGRGGHFRRSGFLPGGARRGPVGRGCLNTSPGSALNPLSALCYPGDPRANLATLPV</sequence>
<accession>A0A6V8KH86</accession>
<protein>
    <submittedName>
        <fullName evidence="2">Uncharacterized protein</fullName>
    </submittedName>
</protein>
<reference evidence="2 3" key="2">
    <citation type="submission" date="2020-03" db="EMBL/GenBank/DDBJ databases">
        <authorList>
            <person name="Ichikawa N."/>
            <person name="Kimura A."/>
            <person name="Kitahashi Y."/>
            <person name="Uohara A."/>
        </authorList>
    </citation>
    <scope>NUCLEOTIDE SEQUENCE [LARGE SCALE GENOMIC DNA]</scope>
    <source>
        <strain evidence="2 3">NBRC 108639</strain>
    </source>
</reference>
<dbReference type="Proteomes" id="UP000482800">
    <property type="component" value="Unassembled WGS sequence"/>
</dbReference>
<proteinExistence type="predicted"/>
<organism evidence="2 3">
    <name type="scientific">Phytohabitans houttuyneae</name>
    <dbReference type="NCBI Taxonomy" id="1076126"/>
    <lineage>
        <taxon>Bacteria</taxon>
        <taxon>Bacillati</taxon>
        <taxon>Actinomycetota</taxon>
        <taxon>Actinomycetes</taxon>
        <taxon>Micromonosporales</taxon>
        <taxon>Micromonosporaceae</taxon>
    </lineage>
</organism>
<evidence type="ECO:0000256" key="1">
    <source>
        <dbReference type="SAM" id="MobiDB-lite"/>
    </source>
</evidence>
<comment type="caution">
    <text evidence="2">The sequence shown here is derived from an EMBL/GenBank/DDBJ whole genome shotgun (WGS) entry which is preliminary data.</text>
</comment>
<keyword evidence="3" id="KW-1185">Reference proteome</keyword>
<evidence type="ECO:0000313" key="2">
    <source>
        <dbReference type="EMBL" id="GFJ84582.1"/>
    </source>
</evidence>
<dbReference type="AlphaFoldDB" id="A0A6V8KH86"/>
<name>A0A6V8KH86_9ACTN</name>
<reference evidence="2 3" key="1">
    <citation type="submission" date="2020-03" db="EMBL/GenBank/DDBJ databases">
        <title>Whole genome shotgun sequence of Phytohabitans houttuyneae NBRC 108639.</title>
        <authorList>
            <person name="Komaki H."/>
            <person name="Tamura T."/>
        </authorList>
    </citation>
    <scope>NUCLEOTIDE SEQUENCE [LARGE SCALE GENOMIC DNA]</scope>
    <source>
        <strain evidence="2 3">NBRC 108639</strain>
    </source>
</reference>